<dbReference type="AlphaFoldDB" id="A0AAV7XVA6"/>
<reference evidence="8" key="1">
    <citation type="submission" date="2022-12" db="EMBL/GenBank/DDBJ databases">
        <title>Chromosome-level genome assembly of the bean flower thrips Megalurothrips usitatus.</title>
        <authorList>
            <person name="Ma L."/>
            <person name="Liu Q."/>
            <person name="Li H."/>
            <person name="Cai W."/>
        </authorList>
    </citation>
    <scope>NUCLEOTIDE SEQUENCE</scope>
    <source>
        <strain evidence="8">Cailab_2022a</strain>
    </source>
</reference>
<evidence type="ECO:0000259" key="7">
    <source>
        <dbReference type="PROSITE" id="PS50157"/>
    </source>
</evidence>
<evidence type="ECO:0000313" key="8">
    <source>
        <dbReference type="EMBL" id="KAJ1529437.1"/>
    </source>
</evidence>
<comment type="caution">
    <text evidence="8">The sequence shown here is derived from an EMBL/GenBank/DDBJ whole genome shotgun (WGS) entry which is preliminary data.</text>
</comment>
<dbReference type="PANTHER" id="PTHR24409">
    <property type="entry name" value="ZINC FINGER PROTEIN 142"/>
    <property type="match status" value="1"/>
</dbReference>
<dbReference type="GO" id="GO:0000977">
    <property type="term" value="F:RNA polymerase II transcription regulatory region sequence-specific DNA binding"/>
    <property type="evidence" value="ECO:0007669"/>
    <property type="project" value="TreeGrafter"/>
</dbReference>
<dbReference type="PROSITE" id="PS00028">
    <property type="entry name" value="ZINC_FINGER_C2H2_1"/>
    <property type="match status" value="1"/>
</dbReference>
<dbReference type="Proteomes" id="UP001075354">
    <property type="component" value="Chromosome 3"/>
</dbReference>
<keyword evidence="3 5" id="KW-0863">Zinc-finger</keyword>
<keyword evidence="9" id="KW-1185">Reference proteome</keyword>
<dbReference type="Gene3D" id="3.30.160.60">
    <property type="entry name" value="Classic Zinc Finger"/>
    <property type="match status" value="2"/>
</dbReference>
<dbReference type="EMBL" id="JAPTSV010000003">
    <property type="protein sequence ID" value="KAJ1529437.1"/>
    <property type="molecule type" value="Genomic_DNA"/>
</dbReference>
<dbReference type="GO" id="GO:0005634">
    <property type="term" value="C:nucleus"/>
    <property type="evidence" value="ECO:0007669"/>
    <property type="project" value="TreeGrafter"/>
</dbReference>
<evidence type="ECO:0000256" key="2">
    <source>
        <dbReference type="ARBA" id="ARBA00022737"/>
    </source>
</evidence>
<name>A0AAV7XVA6_9NEOP</name>
<dbReference type="GO" id="GO:0000981">
    <property type="term" value="F:DNA-binding transcription factor activity, RNA polymerase II-specific"/>
    <property type="evidence" value="ECO:0007669"/>
    <property type="project" value="TreeGrafter"/>
</dbReference>
<feature type="region of interest" description="Disordered" evidence="6">
    <location>
        <begin position="17"/>
        <end position="46"/>
    </location>
</feature>
<organism evidence="8 9">
    <name type="scientific">Megalurothrips usitatus</name>
    <name type="common">bean blossom thrips</name>
    <dbReference type="NCBI Taxonomy" id="439358"/>
    <lineage>
        <taxon>Eukaryota</taxon>
        <taxon>Metazoa</taxon>
        <taxon>Ecdysozoa</taxon>
        <taxon>Arthropoda</taxon>
        <taxon>Hexapoda</taxon>
        <taxon>Insecta</taxon>
        <taxon>Pterygota</taxon>
        <taxon>Neoptera</taxon>
        <taxon>Paraneoptera</taxon>
        <taxon>Thysanoptera</taxon>
        <taxon>Terebrantia</taxon>
        <taxon>Thripoidea</taxon>
        <taxon>Thripidae</taxon>
        <taxon>Megalurothrips</taxon>
    </lineage>
</organism>
<dbReference type="Pfam" id="PF00096">
    <property type="entry name" value="zf-C2H2"/>
    <property type="match status" value="1"/>
</dbReference>
<evidence type="ECO:0000313" key="9">
    <source>
        <dbReference type="Proteomes" id="UP001075354"/>
    </source>
</evidence>
<proteinExistence type="predicted"/>
<dbReference type="InterPro" id="IPR013087">
    <property type="entry name" value="Znf_C2H2_type"/>
</dbReference>
<evidence type="ECO:0000256" key="1">
    <source>
        <dbReference type="ARBA" id="ARBA00022723"/>
    </source>
</evidence>
<keyword evidence="1" id="KW-0479">Metal-binding</keyword>
<dbReference type="GO" id="GO:0008270">
    <property type="term" value="F:zinc ion binding"/>
    <property type="evidence" value="ECO:0007669"/>
    <property type="project" value="UniProtKB-KW"/>
</dbReference>
<dbReference type="PROSITE" id="PS50157">
    <property type="entry name" value="ZINC_FINGER_C2H2_2"/>
    <property type="match status" value="2"/>
</dbReference>
<dbReference type="PANTHER" id="PTHR24409:SF295">
    <property type="entry name" value="AZ2-RELATED"/>
    <property type="match status" value="1"/>
</dbReference>
<evidence type="ECO:0000256" key="3">
    <source>
        <dbReference type="ARBA" id="ARBA00022771"/>
    </source>
</evidence>
<evidence type="ECO:0000256" key="4">
    <source>
        <dbReference type="ARBA" id="ARBA00022833"/>
    </source>
</evidence>
<keyword evidence="2" id="KW-0677">Repeat</keyword>
<keyword evidence="4" id="KW-0862">Zinc</keyword>
<evidence type="ECO:0000256" key="6">
    <source>
        <dbReference type="SAM" id="MobiDB-lite"/>
    </source>
</evidence>
<dbReference type="SUPFAM" id="SSF57667">
    <property type="entry name" value="beta-beta-alpha zinc fingers"/>
    <property type="match status" value="2"/>
</dbReference>
<protein>
    <recommendedName>
        <fullName evidence="7">C2H2-type domain-containing protein</fullName>
    </recommendedName>
</protein>
<accession>A0AAV7XVA6</accession>
<feature type="domain" description="C2H2-type" evidence="7">
    <location>
        <begin position="270"/>
        <end position="296"/>
    </location>
</feature>
<feature type="domain" description="C2H2-type" evidence="7">
    <location>
        <begin position="246"/>
        <end position="271"/>
    </location>
</feature>
<sequence length="330" mass="36749">MDNLTLVFQFTDPTVVKRGSGRKQKSSTQAQGMDPTLYAERPAESSNAAPRLTPEYYADLRQKLNSLPCWTWKNGDVELAPGTSIYINNVDLLLLCKTNRTSKRKLFISLLRSLITDELLASKGLSVTGKQGTVRVPEKILKAALAYATTVGEGDDFKTVTKIVSNLLQRFQSPRASRPKGVSSTQQVIPALHSVDVVEVPEGAEGMEAVYSVLSDATWMCERCGKDCKLKSALLRHIKSECPAEFRCDLCNQVFKKKSHYLKHAVRSAHACERCGKKFCWKETLKRHQKLECVHAYWCGGCHRAFPLESLLVAHAEHGCDAVRIKSPPL</sequence>
<gene>
    <name evidence="8" type="ORF">ONE63_006215</name>
</gene>
<dbReference type="InterPro" id="IPR036236">
    <property type="entry name" value="Znf_C2H2_sf"/>
</dbReference>
<evidence type="ECO:0000256" key="5">
    <source>
        <dbReference type="PROSITE-ProRule" id="PRU00042"/>
    </source>
</evidence>
<dbReference type="SMART" id="SM00355">
    <property type="entry name" value="ZnF_C2H2"/>
    <property type="match status" value="3"/>
</dbReference>